<evidence type="ECO:0000313" key="3">
    <source>
        <dbReference type="Proteomes" id="UP000269396"/>
    </source>
</evidence>
<accession>A0A3P8AP15</accession>
<dbReference type="InterPro" id="IPR041569">
    <property type="entry name" value="AAA_lid_3"/>
</dbReference>
<proteinExistence type="predicted"/>
<dbReference type="Proteomes" id="UP000269396">
    <property type="component" value="Unassembled WGS sequence"/>
</dbReference>
<dbReference type="Pfam" id="PF17862">
    <property type="entry name" value="AAA_lid_3"/>
    <property type="match status" value="1"/>
</dbReference>
<name>A0A3P8AP15_9TREM</name>
<evidence type="ECO:0000313" key="2">
    <source>
        <dbReference type="EMBL" id="VDO97434.1"/>
    </source>
</evidence>
<evidence type="ECO:0000259" key="1">
    <source>
        <dbReference type="Pfam" id="PF17862"/>
    </source>
</evidence>
<organism evidence="2 3">
    <name type="scientific">Schistosoma mattheei</name>
    <dbReference type="NCBI Taxonomy" id="31246"/>
    <lineage>
        <taxon>Eukaryota</taxon>
        <taxon>Metazoa</taxon>
        <taxon>Spiralia</taxon>
        <taxon>Lophotrochozoa</taxon>
        <taxon>Platyhelminthes</taxon>
        <taxon>Trematoda</taxon>
        <taxon>Digenea</taxon>
        <taxon>Strigeidida</taxon>
        <taxon>Schistosomatoidea</taxon>
        <taxon>Schistosomatidae</taxon>
        <taxon>Schistosoma</taxon>
    </lineage>
</organism>
<dbReference type="Gene3D" id="6.10.20.150">
    <property type="match status" value="1"/>
</dbReference>
<protein>
    <recommendedName>
        <fullName evidence="1">AAA ATPase AAA+ lid domain-containing protein</fullName>
    </recommendedName>
</protein>
<keyword evidence="3" id="KW-1185">Reference proteome</keyword>
<dbReference type="EMBL" id="UZAL01007056">
    <property type="protein sequence ID" value="VDO97434.1"/>
    <property type="molecule type" value="Genomic_DNA"/>
</dbReference>
<sequence length="78" mass="8738">MLQINLKDVPLAEDVDLDSIAEQLDGYSGADITNVCSYKVKGNGHILICLSLKLNSTHSKRFPHSELRRLNRVTNETK</sequence>
<dbReference type="AlphaFoldDB" id="A0A3P8AP15"/>
<reference evidence="2 3" key="1">
    <citation type="submission" date="2018-11" db="EMBL/GenBank/DDBJ databases">
        <authorList>
            <consortium name="Pathogen Informatics"/>
        </authorList>
    </citation>
    <scope>NUCLEOTIDE SEQUENCE [LARGE SCALE GENOMIC DNA]</scope>
    <source>
        <strain>Denwood</strain>
        <strain evidence="3">Zambia</strain>
    </source>
</reference>
<gene>
    <name evidence="2" type="ORF">SMTD_LOCUS3624</name>
</gene>
<feature type="domain" description="AAA ATPase AAA+ lid" evidence="1">
    <location>
        <begin position="14"/>
        <end position="37"/>
    </location>
</feature>